<protein>
    <submittedName>
        <fullName evidence="1">Uncharacterized protein</fullName>
    </submittedName>
</protein>
<keyword evidence="2" id="KW-1185">Reference proteome</keyword>
<reference evidence="1 2" key="1">
    <citation type="submission" date="2017-02" db="EMBL/GenBank/DDBJ databases">
        <authorList>
            <person name="Peterson S.W."/>
        </authorList>
    </citation>
    <scope>NUCLEOTIDE SEQUENCE [LARGE SCALE GENOMIC DNA]</scope>
    <source>
        <strain evidence="1 2">ATCC 17233</strain>
    </source>
</reference>
<proteinExistence type="predicted"/>
<gene>
    <name evidence="1" type="ORF">SAMN02745110_02500</name>
</gene>
<dbReference type="EMBL" id="FUXA01000025">
    <property type="protein sequence ID" value="SKA06462.1"/>
    <property type="molecule type" value="Genomic_DNA"/>
</dbReference>
<evidence type="ECO:0000313" key="1">
    <source>
        <dbReference type="EMBL" id="SKA06462.1"/>
    </source>
</evidence>
<sequence length="78" mass="9306">MDNERIKYVAIDFNFNENVDDEYEALAELENHLRANGYDYFLSCVPGFEQIEVLLINEEQTGYIDTILEDRNIIYEYE</sequence>
<name>A0A1T4QRT2_9FIRM</name>
<dbReference type="AlphaFoldDB" id="A0A1T4QRT2"/>
<organism evidence="1 2">
    <name type="scientific">Eubacterium ruminantium</name>
    <dbReference type="NCBI Taxonomy" id="42322"/>
    <lineage>
        <taxon>Bacteria</taxon>
        <taxon>Bacillati</taxon>
        <taxon>Bacillota</taxon>
        <taxon>Clostridia</taxon>
        <taxon>Eubacteriales</taxon>
        <taxon>Eubacteriaceae</taxon>
        <taxon>Eubacterium</taxon>
    </lineage>
</organism>
<accession>A0A1T4QRT2</accession>
<dbReference type="OrthoDB" id="9802530at2"/>
<dbReference type="Proteomes" id="UP000189857">
    <property type="component" value="Unassembled WGS sequence"/>
</dbReference>
<evidence type="ECO:0000313" key="2">
    <source>
        <dbReference type="Proteomes" id="UP000189857"/>
    </source>
</evidence>
<dbReference type="RefSeq" id="WP_078788273.1">
    <property type="nucleotide sequence ID" value="NZ_FMTO01000014.1"/>
</dbReference>